<proteinExistence type="inferred from homology"/>
<dbReference type="WBParaSite" id="BXY_1699700.1">
    <property type="protein sequence ID" value="BXY_1699700.1"/>
    <property type="gene ID" value="BXY_1699700"/>
</dbReference>
<keyword evidence="5" id="KW-1185">Reference proteome</keyword>
<dbReference type="OrthoDB" id="5877454at2759"/>
<dbReference type="Pfam" id="PF03125">
    <property type="entry name" value="Sre"/>
    <property type="match status" value="1"/>
</dbReference>
<keyword evidence="2" id="KW-1133">Transmembrane helix</keyword>
<feature type="transmembrane region" description="Helical" evidence="2">
    <location>
        <begin position="90"/>
        <end position="110"/>
    </location>
</feature>
<dbReference type="EMBL" id="CAJFDI010000002">
    <property type="protein sequence ID" value="CAD5217532.1"/>
    <property type="molecule type" value="Genomic_DNA"/>
</dbReference>
<dbReference type="PANTHER" id="PTHR23128">
    <property type="entry name" value="SERPENTINE RECEPTOR, CLASS E (EPSILON)-RELATED"/>
    <property type="match status" value="1"/>
</dbReference>
<dbReference type="EMBL" id="CAJFCV020000002">
    <property type="protein sequence ID" value="CAG9101215.1"/>
    <property type="molecule type" value="Genomic_DNA"/>
</dbReference>
<dbReference type="GO" id="GO:0007606">
    <property type="term" value="P:sensory perception of chemical stimulus"/>
    <property type="evidence" value="ECO:0007669"/>
    <property type="project" value="InterPro"/>
</dbReference>
<comment type="similarity">
    <text evidence="1">Belongs to the nematode receptor-like protein sre family.</text>
</comment>
<reference evidence="3" key="2">
    <citation type="submission" date="2020-09" db="EMBL/GenBank/DDBJ databases">
        <authorList>
            <person name="Kikuchi T."/>
        </authorList>
    </citation>
    <scope>NUCLEOTIDE SEQUENCE</scope>
    <source>
        <strain evidence="3">Ka4C1</strain>
    </source>
</reference>
<evidence type="ECO:0000313" key="3">
    <source>
        <dbReference type="EMBL" id="CAD5217532.1"/>
    </source>
</evidence>
<dbReference type="Proteomes" id="UP000582659">
    <property type="component" value="Unassembled WGS sequence"/>
</dbReference>
<keyword evidence="2" id="KW-0812">Transmembrane</keyword>
<feature type="transmembrane region" description="Helical" evidence="2">
    <location>
        <begin position="7"/>
        <end position="24"/>
    </location>
</feature>
<name>A0A1I7SVC2_BURXY</name>
<organism evidence="4 6">
    <name type="scientific">Bursaphelenchus xylophilus</name>
    <name type="common">Pinewood nematode worm</name>
    <name type="synonym">Aphelenchoides xylophilus</name>
    <dbReference type="NCBI Taxonomy" id="6326"/>
    <lineage>
        <taxon>Eukaryota</taxon>
        <taxon>Metazoa</taxon>
        <taxon>Ecdysozoa</taxon>
        <taxon>Nematoda</taxon>
        <taxon>Chromadorea</taxon>
        <taxon>Rhabditida</taxon>
        <taxon>Tylenchina</taxon>
        <taxon>Tylenchomorpha</taxon>
        <taxon>Aphelenchoidea</taxon>
        <taxon>Aphelenchoididae</taxon>
        <taxon>Bursaphelenchus</taxon>
    </lineage>
</organism>
<evidence type="ECO:0000313" key="5">
    <source>
        <dbReference type="Proteomes" id="UP000659654"/>
    </source>
</evidence>
<evidence type="ECO:0000313" key="4">
    <source>
        <dbReference type="Proteomes" id="UP000095284"/>
    </source>
</evidence>
<dbReference type="InterPro" id="IPR004151">
    <property type="entry name" value="7TM_GPCR_serpentine_rcpt_Sre"/>
</dbReference>
<evidence type="ECO:0000256" key="1">
    <source>
        <dbReference type="ARBA" id="ARBA00006803"/>
    </source>
</evidence>
<dbReference type="Proteomes" id="UP000095284">
    <property type="component" value="Unplaced"/>
</dbReference>
<sequence>MISCDVVIFVGTFGFAMCITNLWIPIMVSAIILSIVMLSYVVLYGCLFRAHLWNKQRFFRSKIHIKTYTLSQRFQLSENVRTVSLILNSAMYAAVGGGITAAQIFLMLAFSKNSQVMTFLLPILNVTQPLGISLIFLPAAVSQILVIPAWKQRTIQLLNSLSRIRGIGKVLDTVKTKEERIMDVCIVKRKLDERRVHEQELYFEMFKSAWQ</sequence>
<accession>A0A1I7SVC2</accession>
<protein>
    <submittedName>
        <fullName evidence="3">(pine wood nematode) hypothetical protein</fullName>
    </submittedName>
</protein>
<dbReference type="AlphaFoldDB" id="A0A1I7SVC2"/>
<dbReference type="Proteomes" id="UP000659654">
    <property type="component" value="Unassembled WGS sequence"/>
</dbReference>
<feature type="transmembrane region" description="Helical" evidence="2">
    <location>
        <begin position="130"/>
        <end position="150"/>
    </location>
</feature>
<keyword evidence="2" id="KW-0472">Membrane</keyword>
<evidence type="ECO:0000256" key="2">
    <source>
        <dbReference type="SAM" id="Phobius"/>
    </source>
</evidence>
<dbReference type="PANTHER" id="PTHR23128:SF132">
    <property type="entry name" value="SERPENTINE RECEPTOR, CLASS E (EPSILON)-RELATED"/>
    <property type="match status" value="1"/>
</dbReference>
<feature type="transmembrane region" description="Helical" evidence="2">
    <location>
        <begin position="30"/>
        <end position="52"/>
    </location>
</feature>
<evidence type="ECO:0000313" key="6">
    <source>
        <dbReference type="WBParaSite" id="BXY_1699700.1"/>
    </source>
</evidence>
<dbReference type="GO" id="GO:0016020">
    <property type="term" value="C:membrane"/>
    <property type="evidence" value="ECO:0007669"/>
    <property type="project" value="InterPro"/>
</dbReference>
<reference evidence="6" key="1">
    <citation type="submission" date="2016-11" db="UniProtKB">
        <authorList>
            <consortium name="WormBaseParasite"/>
        </authorList>
    </citation>
    <scope>IDENTIFICATION</scope>
</reference>
<gene>
    <name evidence="3" type="ORF">BXYJ_LOCUS5082</name>
</gene>